<evidence type="ECO:0000256" key="1">
    <source>
        <dbReference type="ARBA" id="ARBA00022679"/>
    </source>
</evidence>
<dbReference type="GO" id="GO:0004674">
    <property type="term" value="F:protein serine/threonine kinase activity"/>
    <property type="evidence" value="ECO:0007669"/>
    <property type="project" value="TreeGrafter"/>
</dbReference>
<keyword evidence="1" id="KW-0808">Transferase</keyword>
<dbReference type="InterPro" id="IPR011009">
    <property type="entry name" value="Kinase-like_dom_sf"/>
</dbReference>
<dbReference type="PANTHER" id="PTHR43289">
    <property type="entry name" value="MITOGEN-ACTIVATED PROTEIN KINASE KINASE KINASE 20-RELATED"/>
    <property type="match status" value="1"/>
</dbReference>
<dbReference type="InterPro" id="IPR017441">
    <property type="entry name" value="Protein_kinase_ATP_BS"/>
</dbReference>
<keyword evidence="4" id="KW-0067">ATP-binding</keyword>
<dbReference type="Gene3D" id="3.30.200.20">
    <property type="entry name" value="Phosphorylase Kinase, domain 1"/>
    <property type="match status" value="1"/>
</dbReference>
<evidence type="ECO:0000256" key="3">
    <source>
        <dbReference type="ARBA" id="ARBA00022777"/>
    </source>
</evidence>
<feature type="region of interest" description="Disordered" evidence="5">
    <location>
        <begin position="217"/>
        <end position="239"/>
    </location>
</feature>
<dbReference type="EMBL" id="BARS01019351">
    <property type="protein sequence ID" value="GAF89912.1"/>
    <property type="molecule type" value="Genomic_DNA"/>
</dbReference>
<keyword evidence="2" id="KW-0547">Nucleotide-binding</keyword>
<dbReference type="PROSITE" id="PS00108">
    <property type="entry name" value="PROTEIN_KINASE_ST"/>
    <property type="match status" value="1"/>
</dbReference>
<dbReference type="InterPro" id="IPR008271">
    <property type="entry name" value="Ser/Thr_kinase_AS"/>
</dbReference>
<proteinExistence type="predicted"/>
<organism evidence="7">
    <name type="scientific">marine sediment metagenome</name>
    <dbReference type="NCBI Taxonomy" id="412755"/>
    <lineage>
        <taxon>unclassified sequences</taxon>
        <taxon>metagenomes</taxon>
        <taxon>ecological metagenomes</taxon>
    </lineage>
</organism>
<reference evidence="7" key="1">
    <citation type="journal article" date="2014" name="Front. Microbiol.">
        <title>High frequency of phylogenetically diverse reductive dehalogenase-homologous genes in deep subseafloor sedimentary metagenomes.</title>
        <authorList>
            <person name="Kawai M."/>
            <person name="Futagami T."/>
            <person name="Toyoda A."/>
            <person name="Takaki Y."/>
            <person name="Nishi S."/>
            <person name="Hori S."/>
            <person name="Arai W."/>
            <person name="Tsubouchi T."/>
            <person name="Morono Y."/>
            <person name="Uchiyama I."/>
            <person name="Ito T."/>
            <person name="Fujiyama A."/>
            <person name="Inagaki F."/>
            <person name="Takami H."/>
        </authorList>
    </citation>
    <scope>NUCLEOTIDE SEQUENCE</scope>
    <source>
        <strain evidence="7">Expedition CK06-06</strain>
    </source>
</reference>
<dbReference type="SMART" id="SM00220">
    <property type="entry name" value="S_TKc"/>
    <property type="match status" value="1"/>
</dbReference>
<dbReference type="AlphaFoldDB" id="X0TP30"/>
<comment type="caution">
    <text evidence="7">The sequence shown here is derived from an EMBL/GenBank/DDBJ whole genome shotgun (WGS) entry which is preliminary data.</text>
</comment>
<name>X0TP30_9ZZZZ</name>
<feature type="non-terminal residue" evidence="7">
    <location>
        <position position="239"/>
    </location>
</feature>
<dbReference type="SUPFAM" id="SSF56112">
    <property type="entry name" value="Protein kinase-like (PK-like)"/>
    <property type="match status" value="1"/>
</dbReference>
<evidence type="ECO:0000259" key="6">
    <source>
        <dbReference type="PROSITE" id="PS50011"/>
    </source>
</evidence>
<dbReference type="PROSITE" id="PS00107">
    <property type="entry name" value="PROTEIN_KINASE_ATP"/>
    <property type="match status" value="1"/>
</dbReference>
<evidence type="ECO:0000256" key="4">
    <source>
        <dbReference type="ARBA" id="ARBA00022840"/>
    </source>
</evidence>
<evidence type="ECO:0000256" key="2">
    <source>
        <dbReference type="ARBA" id="ARBA00022741"/>
    </source>
</evidence>
<gene>
    <name evidence="7" type="ORF">S01H1_31368</name>
</gene>
<dbReference type="PROSITE" id="PS50011">
    <property type="entry name" value="PROTEIN_KINASE_DOM"/>
    <property type="match status" value="1"/>
</dbReference>
<dbReference type="GO" id="GO:0005524">
    <property type="term" value="F:ATP binding"/>
    <property type="evidence" value="ECO:0007669"/>
    <property type="project" value="UniProtKB-KW"/>
</dbReference>
<feature type="domain" description="Protein kinase" evidence="6">
    <location>
        <begin position="13"/>
        <end position="239"/>
    </location>
</feature>
<evidence type="ECO:0000256" key="5">
    <source>
        <dbReference type="SAM" id="MobiDB-lite"/>
    </source>
</evidence>
<protein>
    <recommendedName>
        <fullName evidence="6">Protein kinase domain-containing protein</fullName>
    </recommendedName>
</protein>
<dbReference type="InterPro" id="IPR000719">
    <property type="entry name" value="Prot_kinase_dom"/>
</dbReference>
<dbReference type="Pfam" id="PF00069">
    <property type="entry name" value="Pkinase"/>
    <property type="match status" value="1"/>
</dbReference>
<accession>X0TP30</accession>
<keyword evidence="3" id="KW-0418">Kinase</keyword>
<dbReference type="CDD" id="cd14014">
    <property type="entry name" value="STKc_PknB_like"/>
    <property type="match status" value="1"/>
</dbReference>
<evidence type="ECO:0000313" key="7">
    <source>
        <dbReference type="EMBL" id="GAF89912.1"/>
    </source>
</evidence>
<dbReference type="PANTHER" id="PTHR43289:SF6">
    <property type="entry name" value="SERINE_THREONINE-PROTEIN KINASE NEKL-3"/>
    <property type="match status" value="1"/>
</dbReference>
<dbReference type="Gene3D" id="1.10.510.10">
    <property type="entry name" value="Transferase(Phosphotransferase) domain 1"/>
    <property type="match status" value="1"/>
</dbReference>
<sequence>MSELIGTTLSGRYRVDAFIGRGGMAEVYRVWDTKRAVPLAMKLLREDLAQDRVFLRRFKREAQTLANLQHPNIVRFYGLEQEGRLAFMLMDFVEGSSLRGEIFDLDGELMSDGRIREIIRSVCSALHYAHEMGVVHCDLKPGNVMVHKNGTVLVTDFGIARMTDAATATMIGMGTPAYMAPELVRGEEPTPQTDIYALGVVLFEMLTGGERPFTGELAETTGSTSEKVRWEQMHLNPPS</sequence>